<keyword evidence="2" id="KW-0472">Membrane</keyword>
<dbReference type="PANTHER" id="PTHR45138:SF5">
    <property type="entry name" value="BIFUNCTIONAL PERIPLASMIC SUBSTRATE BINDING PROTEIN_CYTOPLASMIC DIGUANYLATE CYCLASE"/>
    <property type="match status" value="1"/>
</dbReference>
<dbReference type="InterPro" id="IPR000160">
    <property type="entry name" value="GGDEF_dom"/>
</dbReference>
<protein>
    <recommendedName>
        <fullName evidence="1">diguanylate cyclase</fullName>
        <ecNumber evidence="1">2.7.7.65</ecNumber>
    </recommendedName>
</protein>
<dbReference type="SMART" id="SM00062">
    <property type="entry name" value="PBPb"/>
    <property type="match status" value="1"/>
</dbReference>
<dbReference type="GO" id="GO:0052621">
    <property type="term" value="F:diguanylate cyclase activity"/>
    <property type="evidence" value="ECO:0007669"/>
    <property type="project" value="UniProtKB-EC"/>
</dbReference>
<dbReference type="CDD" id="cd13706">
    <property type="entry name" value="PBP2_HisK_like_1"/>
    <property type="match status" value="1"/>
</dbReference>
<feature type="signal peptide" evidence="3">
    <location>
        <begin position="1"/>
        <end position="33"/>
    </location>
</feature>
<dbReference type="SUPFAM" id="SSF53850">
    <property type="entry name" value="Periplasmic binding protein-like II"/>
    <property type="match status" value="1"/>
</dbReference>
<dbReference type="GO" id="GO:1902201">
    <property type="term" value="P:negative regulation of bacterial-type flagellum-dependent cell motility"/>
    <property type="evidence" value="ECO:0007669"/>
    <property type="project" value="TreeGrafter"/>
</dbReference>
<dbReference type="PROSITE" id="PS50887">
    <property type="entry name" value="GGDEF"/>
    <property type="match status" value="1"/>
</dbReference>
<feature type="domain" description="GGDEF" evidence="4">
    <location>
        <begin position="336"/>
        <end position="467"/>
    </location>
</feature>
<feature type="transmembrane region" description="Helical" evidence="2">
    <location>
        <begin position="265"/>
        <end position="288"/>
    </location>
</feature>
<evidence type="ECO:0000256" key="3">
    <source>
        <dbReference type="SAM" id="SignalP"/>
    </source>
</evidence>
<dbReference type="InterPro" id="IPR029787">
    <property type="entry name" value="Nucleotide_cyclase"/>
</dbReference>
<keyword evidence="2" id="KW-0812">Transmembrane</keyword>
<name>A0A1W6TX53_VIBAL</name>
<keyword evidence="2" id="KW-1133">Transmembrane helix</keyword>
<proteinExistence type="predicted"/>
<dbReference type="Gene3D" id="3.30.70.270">
    <property type="match status" value="1"/>
</dbReference>
<evidence type="ECO:0000256" key="1">
    <source>
        <dbReference type="ARBA" id="ARBA00012528"/>
    </source>
</evidence>
<dbReference type="NCBIfam" id="TIGR00254">
    <property type="entry name" value="GGDEF"/>
    <property type="match status" value="1"/>
</dbReference>
<dbReference type="GO" id="GO:0043709">
    <property type="term" value="P:cell adhesion involved in single-species biofilm formation"/>
    <property type="evidence" value="ECO:0007669"/>
    <property type="project" value="TreeGrafter"/>
</dbReference>
<dbReference type="InterPro" id="IPR043128">
    <property type="entry name" value="Rev_trsase/Diguanyl_cyclase"/>
</dbReference>
<evidence type="ECO:0000259" key="4">
    <source>
        <dbReference type="PROSITE" id="PS50887"/>
    </source>
</evidence>
<organism evidence="5">
    <name type="scientific">Vibrio alginolyticus</name>
    <dbReference type="NCBI Taxonomy" id="663"/>
    <lineage>
        <taxon>Bacteria</taxon>
        <taxon>Pseudomonadati</taxon>
        <taxon>Pseudomonadota</taxon>
        <taxon>Gammaproteobacteria</taxon>
        <taxon>Vibrionales</taxon>
        <taxon>Vibrionaceae</taxon>
        <taxon>Vibrio</taxon>
    </lineage>
</organism>
<evidence type="ECO:0000256" key="2">
    <source>
        <dbReference type="SAM" id="Phobius"/>
    </source>
</evidence>
<sequence>MSSTSYGTYGCKCKKACASLLLVWLSICPMAHAHKSESHSLIVANSKAWKPFSYLSPDGEPKGILIDFWKEYAANNQIDVQFLLLDWDASLQAVKEGKADFHGGLVYSPERAKYMDFGAVIMPIQTKLYVNKDVLSVDIRSVLTGEMTLPIGVVKGSYESEFVQTNYPNAPIAEYINNDSMIQAAVDKKVLYFVADLQVANFYMATTPGAGMFVPTISLYSKDLRIAAGMHSATSILEVSRAFEKVIDTDRERILTRWSLVKTVYPLYLFPIAIFIMAVATLYHIFALKRMVALRTRQLTIANQQLLEMTLTDSLTKLYNRRHLIEQLALLNHLKRNLTVMVFDIDDFKSINDRYGHLAGDRAIVAIAEAAKSMTDDRMTLARIGGEEFALVTSSLSEREALNFANMLCKAVYDQPVILGGQAIHLSISLGCAYYPEFTHIVSLQDADELMYQGKSEGKNRAVFQVITDCQLQPALRQVN</sequence>
<evidence type="ECO:0000313" key="5">
    <source>
        <dbReference type="EMBL" id="ARP20488.1"/>
    </source>
</evidence>
<dbReference type="Gene3D" id="3.40.190.10">
    <property type="entry name" value="Periplasmic binding protein-like II"/>
    <property type="match status" value="2"/>
</dbReference>
<feature type="chain" id="PRO_5011905036" description="diguanylate cyclase" evidence="3">
    <location>
        <begin position="34"/>
        <end position="480"/>
    </location>
</feature>
<dbReference type="AlphaFoldDB" id="A0A1W6TX53"/>
<keyword evidence="3" id="KW-0732">Signal</keyword>
<reference evidence="5" key="1">
    <citation type="submission" date="2016-10" db="EMBL/GenBank/DDBJ databases">
        <title>The High Quality Genome of Vibrio alginolyticus K01M1.</title>
        <authorList>
            <person name="Wendling C."/>
            <person name="Chibani C.M."/>
            <person name="Hertel R."/>
            <person name="Sproer C."/>
            <person name="Bunk B."/>
            <person name="Overmann J."/>
            <person name="Roth O."/>
            <person name="Liesegang H."/>
        </authorList>
    </citation>
    <scope>NUCLEOTIDE SEQUENCE</scope>
    <source>
        <strain evidence="5">K05K4</strain>
    </source>
</reference>
<dbReference type="RefSeq" id="WP_086047294.1">
    <property type="nucleotide sequence ID" value="NZ_CP017890.1"/>
</dbReference>
<dbReference type="EMBL" id="CP017903">
    <property type="protein sequence ID" value="ARP20488.1"/>
    <property type="molecule type" value="Genomic_DNA"/>
</dbReference>
<accession>A0A1W6TX53</accession>
<dbReference type="SMART" id="SM00267">
    <property type="entry name" value="GGDEF"/>
    <property type="match status" value="1"/>
</dbReference>
<gene>
    <name evidence="5" type="ORF">K05K4_37610</name>
</gene>
<dbReference type="InterPro" id="IPR001638">
    <property type="entry name" value="Solute-binding_3/MltF_N"/>
</dbReference>
<dbReference type="SUPFAM" id="SSF55073">
    <property type="entry name" value="Nucleotide cyclase"/>
    <property type="match status" value="1"/>
</dbReference>
<dbReference type="CDD" id="cd01949">
    <property type="entry name" value="GGDEF"/>
    <property type="match status" value="1"/>
</dbReference>
<dbReference type="Pfam" id="PF00990">
    <property type="entry name" value="GGDEF"/>
    <property type="match status" value="1"/>
</dbReference>
<dbReference type="EC" id="2.7.7.65" evidence="1"/>
<dbReference type="InterPro" id="IPR050469">
    <property type="entry name" value="Diguanylate_Cyclase"/>
</dbReference>
<dbReference type="PANTHER" id="PTHR45138">
    <property type="entry name" value="REGULATORY COMPONENTS OF SENSORY TRANSDUCTION SYSTEM"/>
    <property type="match status" value="1"/>
</dbReference>
<dbReference type="GO" id="GO:0005886">
    <property type="term" value="C:plasma membrane"/>
    <property type="evidence" value="ECO:0007669"/>
    <property type="project" value="TreeGrafter"/>
</dbReference>